<dbReference type="GO" id="GO:0016491">
    <property type="term" value="F:oxidoreductase activity"/>
    <property type="evidence" value="ECO:0007669"/>
    <property type="project" value="UniProtKB-KW"/>
</dbReference>
<proteinExistence type="predicted"/>
<comment type="caution">
    <text evidence="6">The sequence shown here is derived from an EMBL/GenBank/DDBJ whole genome shotgun (WGS) entry which is preliminary data.</text>
</comment>
<protein>
    <submittedName>
        <fullName evidence="6">FAD-dependent oxidoreductase</fullName>
    </submittedName>
</protein>
<dbReference type="AlphaFoldDB" id="A0A841T760"/>
<keyword evidence="7" id="KW-1185">Reference proteome</keyword>
<reference evidence="6 7" key="1">
    <citation type="submission" date="2020-08" db="EMBL/GenBank/DDBJ databases">
        <title>Cohnella phylogeny.</title>
        <authorList>
            <person name="Dunlap C."/>
        </authorList>
    </citation>
    <scope>NUCLEOTIDE SEQUENCE [LARGE SCALE GENOMIC DNA]</scope>
    <source>
        <strain evidence="6 7">DSM 103658</strain>
    </source>
</reference>
<evidence type="ECO:0000256" key="4">
    <source>
        <dbReference type="ARBA" id="ARBA00023004"/>
    </source>
</evidence>
<keyword evidence="1" id="KW-0004">4Fe-4S</keyword>
<dbReference type="Proteomes" id="UP000574133">
    <property type="component" value="Unassembled WGS sequence"/>
</dbReference>
<evidence type="ECO:0000256" key="3">
    <source>
        <dbReference type="ARBA" id="ARBA00023002"/>
    </source>
</evidence>
<dbReference type="PANTHER" id="PTHR43498">
    <property type="entry name" value="FERREDOXIN:COB-COM HETERODISULFIDE REDUCTASE SUBUNIT A"/>
    <property type="match status" value="1"/>
</dbReference>
<keyword evidence="3" id="KW-0560">Oxidoreductase</keyword>
<evidence type="ECO:0000256" key="1">
    <source>
        <dbReference type="ARBA" id="ARBA00022485"/>
    </source>
</evidence>
<dbReference type="Gene3D" id="3.50.50.60">
    <property type="entry name" value="FAD/NAD(P)-binding domain"/>
    <property type="match status" value="1"/>
</dbReference>
<dbReference type="GO" id="GO:0051539">
    <property type="term" value="F:4 iron, 4 sulfur cluster binding"/>
    <property type="evidence" value="ECO:0007669"/>
    <property type="project" value="UniProtKB-KW"/>
</dbReference>
<name>A0A841T760_9BACL</name>
<keyword evidence="2" id="KW-0479">Metal-binding</keyword>
<keyword evidence="4" id="KW-0408">Iron</keyword>
<accession>A0A841T760</accession>
<evidence type="ECO:0000256" key="2">
    <source>
        <dbReference type="ARBA" id="ARBA00022723"/>
    </source>
</evidence>
<sequence>MDQHPRINSYDVVVLGGGPAGIAAAISAARNGAYTLLVERYGFLGGMSTAALVYPWMTFHSAAGEQVIQGIAQEIVERLQERGGSPGHLRDTIGFTYSLTPYHSEIYKVVAQEMLQESGAEVLLHTSAIEVKAERGAIQSVTLYNKSGIHHVEGKFYIDATGDADIAHRAGAPWEQGNAQQKVQPMTMKFRMKGVRLDLVKAYIKEHRDQFYEKTLFDQLDDLPLTSVSGFYELWEQAKLSIPREGVLFFTGPGADEALINVSRVTGLDPTDAADLTKAELEGRRQVLELEQFFKASIPGFEQASISGVGTQIGVRETRRIIGHYVLNGHDVLDARRFPDVIARSGYPIDIHNPEGKGITANFIREGGAYDIPYRCLVPQQVTNLLLAGRCISTTHEAQATTRLTPSCMAIGQAAGTAAALAVSYQCSNSEVPIEALQKRLVEQRAELGLRKEHASDEQ</sequence>
<keyword evidence="5" id="KW-0411">Iron-sulfur</keyword>
<organism evidence="6 7">
    <name type="scientific">Cohnella lubricantis</name>
    <dbReference type="NCBI Taxonomy" id="2163172"/>
    <lineage>
        <taxon>Bacteria</taxon>
        <taxon>Bacillati</taxon>
        <taxon>Bacillota</taxon>
        <taxon>Bacilli</taxon>
        <taxon>Bacillales</taxon>
        <taxon>Paenibacillaceae</taxon>
        <taxon>Cohnella</taxon>
    </lineage>
</organism>
<dbReference type="Pfam" id="PF12831">
    <property type="entry name" value="FAD_oxidored"/>
    <property type="match status" value="1"/>
</dbReference>
<dbReference type="PANTHER" id="PTHR43498:SF1">
    <property type="entry name" value="COB--COM HETERODISULFIDE REDUCTASE IRON-SULFUR SUBUNIT A"/>
    <property type="match status" value="1"/>
</dbReference>
<dbReference type="GO" id="GO:0046872">
    <property type="term" value="F:metal ion binding"/>
    <property type="evidence" value="ECO:0007669"/>
    <property type="project" value="UniProtKB-KW"/>
</dbReference>
<dbReference type="PRINTS" id="PR00469">
    <property type="entry name" value="PNDRDTASEII"/>
</dbReference>
<dbReference type="InterPro" id="IPR036188">
    <property type="entry name" value="FAD/NAD-bd_sf"/>
</dbReference>
<evidence type="ECO:0000313" key="6">
    <source>
        <dbReference type="EMBL" id="MBB6675886.1"/>
    </source>
</evidence>
<dbReference type="InterPro" id="IPR039650">
    <property type="entry name" value="HdrA-like"/>
</dbReference>
<evidence type="ECO:0000256" key="5">
    <source>
        <dbReference type="ARBA" id="ARBA00023014"/>
    </source>
</evidence>
<dbReference type="RefSeq" id="WP_185177193.1">
    <property type="nucleotide sequence ID" value="NZ_CBCSEP010000014.1"/>
</dbReference>
<evidence type="ECO:0000313" key="7">
    <source>
        <dbReference type="Proteomes" id="UP000574133"/>
    </source>
</evidence>
<dbReference type="EMBL" id="JACJVN010000006">
    <property type="protein sequence ID" value="MBB6675886.1"/>
    <property type="molecule type" value="Genomic_DNA"/>
</dbReference>
<gene>
    <name evidence="6" type="ORF">H4Q31_00935</name>
</gene>
<dbReference type="SUPFAM" id="SSF51905">
    <property type="entry name" value="FAD/NAD(P)-binding domain"/>
    <property type="match status" value="1"/>
</dbReference>